<keyword evidence="5 6" id="KW-0694">RNA-binding</keyword>
<protein>
    <recommendedName>
        <fullName evidence="6">Ribonuclease P protein component</fullName>
        <shortName evidence="6">RNase P protein</shortName>
        <shortName evidence="6">RNaseP protein</shortName>
        <ecNumber evidence="6">3.1.26.5</ecNumber>
    </recommendedName>
    <alternativeName>
        <fullName evidence="6">Protein C5</fullName>
    </alternativeName>
</protein>
<evidence type="ECO:0000313" key="8">
    <source>
        <dbReference type="Proteomes" id="UP000823598"/>
    </source>
</evidence>
<dbReference type="GO" id="GO:0001682">
    <property type="term" value="P:tRNA 5'-leader removal"/>
    <property type="evidence" value="ECO:0007669"/>
    <property type="project" value="UniProtKB-UniRule"/>
</dbReference>
<dbReference type="InterPro" id="IPR020568">
    <property type="entry name" value="Ribosomal_Su5_D2-typ_SF"/>
</dbReference>
<evidence type="ECO:0000256" key="2">
    <source>
        <dbReference type="ARBA" id="ARBA00022722"/>
    </source>
</evidence>
<evidence type="ECO:0000256" key="5">
    <source>
        <dbReference type="ARBA" id="ARBA00022884"/>
    </source>
</evidence>
<dbReference type="Gene3D" id="3.30.230.10">
    <property type="match status" value="1"/>
</dbReference>
<comment type="subunit">
    <text evidence="6">Consists of a catalytic RNA component (M1 or rnpB) and a protein subunit.</text>
</comment>
<evidence type="ECO:0000313" key="7">
    <source>
        <dbReference type="EMBL" id="MBO8476838.1"/>
    </source>
</evidence>
<dbReference type="HAMAP" id="MF_00227">
    <property type="entry name" value="RNase_P"/>
    <property type="match status" value="1"/>
</dbReference>
<dbReference type="InterPro" id="IPR000100">
    <property type="entry name" value="RNase_P"/>
</dbReference>
<keyword evidence="3 6" id="KW-0255">Endonuclease</keyword>
<dbReference type="SUPFAM" id="SSF54211">
    <property type="entry name" value="Ribosomal protein S5 domain 2-like"/>
    <property type="match status" value="1"/>
</dbReference>
<comment type="similarity">
    <text evidence="6">Belongs to the RnpA family.</text>
</comment>
<comment type="function">
    <text evidence="6">RNaseP catalyzes the removal of the 5'-leader sequence from pre-tRNA to produce the mature 5'-terminus. It can also cleave other RNA substrates such as 4.5S RNA. The protein component plays an auxiliary but essential role in vivo by binding to the 5'-leader sequence and broadening the substrate specificity of the ribozyme.</text>
</comment>
<reference evidence="7" key="2">
    <citation type="journal article" date="2021" name="PeerJ">
        <title>Extensive microbial diversity within the chicken gut microbiome revealed by metagenomics and culture.</title>
        <authorList>
            <person name="Gilroy R."/>
            <person name="Ravi A."/>
            <person name="Getino M."/>
            <person name="Pursley I."/>
            <person name="Horton D.L."/>
            <person name="Alikhan N.F."/>
            <person name="Baker D."/>
            <person name="Gharbi K."/>
            <person name="Hall N."/>
            <person name="Watson M."/>
            <person name="Adriaenssens E.M."/>
            <person name="Foster-Nyarko E."/>
            <person name="Jarju S."/>
            <person name="Secka A."/>
            <person name="Antonio M."/>
            <person name="Oren A."/>
            <person name="Chaudhuri R.R."/>
            <person name="La Ragione R."/>
            <person name="Hildebrand F."/>
            <person name="Pallen M.J."/>
        </authorList>
    </citation>
    <scope>NUCLEOTIDE SEQUENCE</scope>
    <source>
        <strain evidence="7">6919</strain>
    </source>
</reference>
<accession>A0A9D9NKV5</accession>
<evidence type="ECO:0000256" key="3">
    <source>
        <dbReference type="ARBA" id="ARBA00022759"/>
    </source>
</evidence>
<sequence length="135" mass="15431">MPDFKMGKTEKLCSRTAIERLFASGESSVAYPLRVVTGESSRQAGAPAQFMITVPKKKIRKAVGRVLMRRRIREAYRLNRQLFVPQLEKSGKKIDIAFIYLASDLADYRVIERKMQHLLESLGTKYIGENELQPV</sequence>
<dbReference type="InterPro" id="IPR014721">
    <property type="entry name" value="Ribsml_uS5_D2-typ_fold_subgr"/>
</dbReference>
<evidence type="ECO:0000256" key="4">
    <source>
        <dbReference type="ARBA" id="ARBA00022801"/>
    </source>
</evidence>
<comment type="catalytic activity">
    <reaction evidence="6">
        <text>Endonucleolytic cleavage of RNA, removing 5'-extranucleotides from tRNA precursor.</text>
        <dbReference type="EC" id="3.1.26.5"/>
    </reaction>
</comment>
<comment type="caution">
    <text evidence="7">The sequence shown here is derived from an EMBL/GenBank/DDBJ whole genome shotgun (WGS) entry which is preliminary data.</text>
</comment>
<keyword evidence="2 6" id="KW-0540">Nuclease</keyword>
<reference evidence="7" key="1">
    <citation type="submission" date="2020-10" db="EMBL/GenBank/DDBJ databases">
        <authorList>
            <person name="Gilroy R."/>
        </authorList>
    </citation>
    <scope>NUCLEOTIDE SEQUENCE</scope>
    <source>
        <strain evidence="7">6919</strain>
    </source>
</reference>
<evidence type="ECO:0000256" key="6">
    <source>
        <dbReference type="HAMAP-Rule" id="MF_00227"/>
    </source>
</evidence>
<keyword evidence="4 6" id="KW-0378">Hydrolase</keyword>
<keyword evidence="1 6" id="KW-0819">tRNA processing</keyword>
<name>A0A9D9NKV5_9BACT</name>
<dbReference type="AlphaFoldDB" id="A0A9D9NKV5"/>
<dbReference type="Proteomes" id="UP000823598">
    <property type="component" value="Unassembled WGS sequence"/>
</dbReference>
<dbReference type="GO" id="GO:0000049">
    <property type="term" value="F:tRNA binding"/>
    <property type="evidence" value="ECO:0007669"/>
    <property type="project" value="UniProtKB-UniRule"/>
</dbReference>
<organism evidence="7 8">
    <name type="scientific">Candidatus Limisoma faecipullorum</name>
    <dbReference type="NCBI Taxonomy" id="2840854"/>
    <lineage>
        <taxon>Bacteria</taxon>
        <taxon>Pseudomonadati</taxon>
        <taxon>Bacteroidota</taxon>
        <taxon>Bacteroidia</taxon>
        <taxon>Bacteroidales</taxon>
        <taxon>Candidatus Limisoma</taxon>
    </lineage>
</organism>
<gene>
    <name evidence="6" type="primary">rnpA</name>
    <name evidence="7" type="ORF">IAB88_07585</name>
</gene>
<dbReference type="Pfam" id="PF00825">
    <property type="entry name" value="Ribonuclease_P"/>
    <property type="match status" value="1"/>
</dbReference>
<dbReference type="EC" id="3.1.26.5" evidence="6"/>
<dbReference type="GO" id="GO:0004526">
    <property type="term" value="F:ribonuclease P activity"/>
    <property type="evidence" value="ECO:0007669"/>
    <property type="project" value="UniProtKB-UniRule"/>
</dbReference>
<dbReference type="EMBL" id="JADIMC010000086">
    <property type="protein sequence ID" value="MBO8476838.1"/>
    <property type="molecule type" value="Genomic_DNA"/>
</dbReference>
<proteinExistence type="inferred from homology"/>
<evidence type="ECO:0000256" key="1">
    <source>
        <dbReference type="ARBA" id="ARBA00022694"/>
    </source>
</evidence>